<protein>
    <submittedName>
        <fullName evidence="1">Str. FM013</fullName>
    </submittedName>
</protein>
<evidence type="ECO:0000313" key="1">
    <source>
        <dbReference type="EMBL" id="CRL25040.1"/>
    </source>
</evidence>
<dbReference type="EMBL" id="HG793146">
    <property type="protein sequence ID" value="CRL25040.1"/>
    <property type="molecule type" value="Genomic_DNA"/>
</dbReference>
<proteinExistence type="predicted"/>
<keyword evidence="2" id="KW-1185">Reference proteome</keyword>
<name>A0A0G4PFI9_PENC3</name>
<sequence length="224" mass="26659">MLPPERPYKYIPYTEKPIGRFGTWRLAQKIRRYLHYRDGLTHHVYKWAQRVITTEIQLCATAQREVFLKEEIGKLDMSSTEYDQKQLHKWAKELELLGKKFWRLERMLYGAESRGEKGPAKDAYLSLRQKPGWHLKSKWLREDCAKRGGCCGRQCKCCENPPDSYRIKGWGHCTIECACCYRRRGFKLEDEKDQKLFQPKFDVSSLPMTEYSVSIFRAYIWALE</sequence>
<dbReference type="STRING" id="1429867.A0A0G4PFI9"/>
<evidence type="ECO:0000313" key="2">
    <source>
        <dbReference type="Proteomes" id="UP000053732"/>
    </source>
</evidence>
<organism evidence="1 2">
    <name type="scientific">Penicillium camemberti (strain FM 013)</name>
    <dbReference type="NCBI Taxonomy" id="1429867"/>
    <lineage>
        <taxon>Eukaryota</taxon>
        <taxon>Fungi</taxon>
        <taxon>Dikarya</taxon>
        <taxon>Ascomycota</taxon>
        <taxon>Pezizomycotina</taxon>
        <taxon>Eurotiomycetes</taxon>
        <taxon>Eurotiomycetidae</taxon>
        <taxon>Eurotiales</taxon>
        <taxon>Aspergillaceae</taxon>
        <taxon>Penicillium</taxon>
    </lineage>
</organism>
<reference evidence="1 2" key="1">
    <citation type="journal article" date="2014" name="Nat. Commun.">
        <title>Multiple recent horizontal transfers of a large genomic region in cheese making fungi.</title>
        <authorList>
            <person name="Cheeseman K."/>
            <person name="Ropars J."/>
            <person name="Renault P."/>
            <person name="Dupont J."/>
            <person name="Gouzy J."/>
            <person name="Branca A."/>
            <person name="Abraham A.L."/>
            <person name="Ceppi M."/>
            <person name="Conseiller E."/>
            <person name="Debuchy R."/>
            <person name="Malagnac F."/>
            <person name="Goarin A."/>
            <person name="Silar P."/>
            <person name="Lacoste S."/>
            <person name="Sallet E."/>
            <person name="Bensimon A."/>
            <person name="Giraud T."/>
            <person name="Brygoo Y."/>
        </authorList>
    </citation>
    <scope>NUCLEOTIDE SEQUENCE [LARGE SCALE GENOMIC DNA]</scope>
    <source>
        <strain evidence="2">FM 013</strain>
    </source>
</reference>
<dbReference type="AlphaFoldDB" id="A0A0G4PFI9"/>
<gene>
    <name evidence="1" type="ORF">PCAMFM013_S013g000283</name>
</gene>
<accession>A0A0G4PFI9</accession>
<dbReference type="Proteomes" id="UP000053732">
    <property type="component" value="Unassembled WGS sequence"/>
</dbReference>